<proteinExistence type="predicted"/>
<gene>
    <name evidence="1" type="ORF">HBR001_LOCUS2061</name>
</gene>
<keyword evidence="2" id="KW-1185">Reference proteome</keyword>
<accession>A0AAV0TFP8</accession>
<evidence type="ECO:0000313" key="1">
    <source>
        <dbReference type="EMBL" id="CAI5718746.1"/>
    </source>
</evidence>
<sequence>MSGGQEASCRLGRWLSSFNYGYGVRAVGLSISGPFSDHNGVAIRVAVPIRSVQVKTRRQVYSPANNAERTSEAVTTDFFAGASAHLEDVITAASIAVDKARAAAGW</sequence>
<dbReference type="AlphaFoldDB" id="A0AAV0TFP8"/>
<dbReference type="Proteomes" id="UP001162031">
    <property type="component" value="Unassembled WGS sequence"/>
</dbReference>
<name>A0AAV0TFP8_HYABA</name>
<comment type="caution">
    <text evidence="1">The sequence shown here is derived from an EMBL/GenBank/DDBJ whole genome shotgun (WGS) entry which is preliminary data.</text>
</comment>
<protein>
    <submittedName>
        <fullName evidence="1">Uncharacterized protein</fullName>
    </submittedName>
</protein>
<evidence type="ECO:0000313" key="2">
    <source>
        <dbReference type="Proteomes" id="UP001162031"/>
    </source>
</evidence>
<reference evidence="1" key="1">
    <citation type="submission" date="2022-12" db="EMBL/GenBank/DDBJ databases">
        <authorList>
            <person name="Webb A."/>
        </authorList>
    </citation>
    <scope>NUCLEOTIDE SEQUENCE</scope>
    <source>
        <strain evidence="1">Hp1</strain>
    </source>
</reference>
<dbReference type="EMBL" id="CANTFL010000222">
    <property type="protein sequence ID" value="CAI5718746.1"/>
    <property type="molecule type" value="Genomic_DNA"/>
</dbReference>
<organism evidence="1 2">
    <name type="scientific">Hyaloperonospora brassicae</name>
    <name type="common">Brassica downy mildew</name>
    <name type="synonym">Peronospora brassicae</name>
    <dbReference type="NCBI Taxonomy" id="162125"/>
    <lineage>
        <taxon>Eukaryota</taxon>
        <taxon>Sar</taxon>
        <taxon>Stramenopiles</taxon>
        <taxon>Oomycota</taxon>
        <taxon>Peronosporomycetes</taxon>
        <taxon>Peronosporales</taxon>
        <taxon>Peronosporaceae</taxon>
        <taxon>Hyaloperonospora</taxon>
    </lineage>
</organism>